<dbReference type="EMBL" id="LNIX01000033">
    <property type="protein sequence ID" value="OXA40590.1"/>
    <property type="molecule type" value="Genomic_DNA"/>
</dbReference>
<dbReference type="Gene3D" id="3.30.2160.10">
    <property type="entry name" value="Hect, E3 ligase catalytic domain"/>
    <property type="match status" value="1"/>
</dbReference>
<dbReference type="EC" id="2.3.2.26" evidence="3"/>
<dbReference type="GO" id="GO:0000209">
    <property type="term" value="P:protein polyubiquitination"/>
    <property type="evidence" value="ECO:0007669"/>
    <property type="project" value="TreeGrafter"/>
</dbReference>
<evidence type="ECO:0000256" key="6">
    <source>
        <dbReference type="PROSITE-ProRule" id="PRU00087"/>
    </source>
</evidence>
<gene>
    <name evidence="10" type="ORF">Fcan01_24795</name>
</gene>
<dbReference type="InterPro" id="IPR013783">
    <property type="entry name" value="Ig-like_fold"/>
</dbReference>
<feature type="transmembrane region" description="Helical" evidence="8">
    <location>
        <begin position="83"/>
        <end position="112"/>
    </location>
</feature>
<evidence type="ECO:0000256" key="5">
    <source>
        <dbReference type="ARBA" id="ARBA00022786"/>
    </source>
</evidence>
<dbReference type="Gene3D" id="3.90.1750.10">
    <property type="entry name" value="Hect, E3 ligase catalytic domains"/>
    <property type="match status" value="1"/>
</dbReference>
<dbReference type="InterPro" id="IPR000569">
    <property type="entry name" value="HECT_dom"/>
</dbReference>
<dbReference type="STRING" id="158441.A0A226D669"/>
<evidence type="ECO:0000256" key="7">
    <source>
        <dbReference type="PROSITE-ProRule" id="PRU00104"/>
    </source>
</evidence>
<keyword evidence="11" id="KW-1185">Reference proteome</keyword>
<accession>A0A226D669</accession>
<dbReference type="FunFam" id="3.30.2160.10:FF:000008">
    <property type="entry name" value="Apoptosis-resistant E3 ubiquitin protein ligase 1"/>
    <property type="match status" value="1"/>
</dbReference>
<dbReference type="SMART" id="SM00119">
    <property type="entry name" value="HECTc"/>
    <property type="match status" value="1"/>
</dbReference>
<dbReference type="GO" id="GO:0061630">
    <property type="term" value="F:ubiquitin protein ligase activity"/>
    <property type="evidence" value="ECO:0007669"/>
    <property type="project" value="UniProtKB-EC"/>
</dbReference>
<dbReference type="Proteomes" id="UP000198287">
    <property type="component" value="Unassembled WGS sequence"/>
</dbReference>
<evidence type="ECO:0000256" key="1">
    <source>
        <dbReference type="ARBA" id="ARBA00000885"/>
    </source>
</evidence>
<dbReference type="InterPro" id="IPR058738">
    <property type="entry name" value="PH-like_AREL1"/>
</dbReference>
<dbReference type="OrthoDB" id="6057829at2759"/>
<evidence type="ECO:0000256" key="3">
    <source>
        <dbReference type="ARBA" id="ARBA00012485"/>
    </source>
</evidence>
<dbReference type="GO" id="GO:0009966">
    <property type="term" value="P:regulation of signal transduction"/>
    <property type="evidence" value="ECO:0007669"/>
    <property type="project" value="UniProtKB-ARBA"/>
</dbReference>
<comment type="pathway">
    <text evidence="2">Protein modification; protein ubiquitination.</text>
</comment>
<dbReference type="PANTHER" id="PTHR11254">
    <property type="entry name" value="HECT DOMAIN UBIQUITIN-PROTEIN LIGASE"/>
    <property type="match status" value="1"/>
</dbReference>
<keyword evidence="8" id="KW-0472">Membrane</keyword>
<dbReference type="GO" id="GO:0043066">
    <property type="term" value="P:negative regulation of apoptotic process"/>
    <property type="evidence" value="ECO:0007669"/>
    <property type="project" value="TreeGrafter"/>
</dbReference>
<evidence type="ECO:0000313" key="10">
    <source>
        <dbReference type="EMBL" id="OXA40590.1"/>
    </source>
</evidence>
<dbReference type="PANTHER" id="PTHR11254:SF340">
    <property type="entry name" value="APOPTOSIS-RESISTANT E3 UBIQUITIN PROTEIN LIGASE 1"/>
    <property type="match status" value="1"/>
</dbReference>
<dbReference type="GO" id="GO:0005829">
    <property type="term" value="C:cytosol"/>
    <property type="evidence" value="ECO:0007669"/>
    <property type="project" value="TreeGrafter"/>
</dbReference>
<dbReference type="InterPro" id="IPR035983">
    <property type="entry name" value="Hect_E3_ubiquitin_ligase"/>
</dbReference>
<dbReference type="SUPFAM" id="SSF56204">
    <property type="entry name" value="Hect, E3 ligase catalytic domain"/>
    <property type="match status" value="1"/>
</dbReference>
<keyword evidence="8" id="KW-0812">Transmembrane</keyword>
<dbReference type="Gene3D" id="3.30.2410.10">
    <property type="entry name" value="Hect, E3 ligase catalytic domain"/>
    <property type="match status" value="1"/>
</dbReference>
<keyword evidence="4" id="KW-0808">Transferase</keyword>
<dbReference type="InterPro" id="IPR050409">
    <property type="entry name" value="E3_ubiq-protein_ligase"/>
</dbReference>
<comment type="caution">
    <text evidence="10">The sequence shown here is derived from an EMBL/GenBank/DDBJ whole genome shotgun (WGS) entry which is preliminary data.</text>
</comment>
<keyword evidence="5 7" id="KW-0833">Ubl conjugation pathway</keyword>
<dbReference type="PROSITE" id="PS50194">
    <property type="entry name" value="FILAMIN_REPEAT"/>
    <property type="match status" value="1"/>
</dbReference>
<dbReference type="CDD" id="cd00078">
    <property type="entry name" value="HECTc"/>
    <property type="match status" value="1"/>
</dbReference>
<name>A0A226D669_FOLCA</name>
<organism evidence="10 11">
    <name type="scientific">Folsomia candida</name>
    <name type="common">Springtail</name>
    <dbReference type="NCBI Taxonomy" id="158441"/>
    <lineage>
        <taxon>Eukaryota</taxon>
        <taxon>Metazoa</taxon>
        <taxon>Ecdysozoa</taxon>
        <taxon>Arthropoda</taxon>
        <taxon>Hexapoda</taxon>
        <taxon>Collembola</taxon>
        <taxon>Entomobryomorpha</taxon>
        <taxon>Isotomoidea</taxon>
        <taxon>Isotomidae</taxon>
        <taxon>Proisotominae</taxon>
        <taxon>Folsomia</taxon>
    </lineage>
</organism>
<evidence type="ECO:0000256" key="2">
    <source>
        <dbReference type="ARBA" id="ARBA00004906"/>
    </source>
</evidence>
<feature type="domain" description="HECT" evidence="9">
    <location>
        <begin position="579"/>
        <end position="922"/>
    </location>
</feature>
<dbReference type="InterPro" id="IPR017868">
    <property type="entry name" value="Filamin/ABP280_repeat-like"/>
</dbReference>
<dbReference type="InterPro" id="IPR014756">
    <property type="entry name" value="Ig_E-set"/>
</dbReference>
<dbReference type="AlphaFoldDB" id="A0A226D669"/>
<evidence type="ECO:0000256" key="4">
    <source>
        <dbReference type="ARBA" id="ARBA00022679"/>
    </source>
</evidence>
<comment type="catalytic activity">
    <reaction evidence="1">
        <text>S-ubiquitinyl-[E2 ubiquitin-conjugating enzyme]-L-cysteine + [acceptor protein]-L-lysine = [E2 ubiquitin-conjugating enzyme]-L-cysteine + N(6)-ubiquitinyl-[acceptor protein]-L-lysine.</text>
        <dbReference type="EC" id="2.3.2.26"/>
    </reaction>
</comment>
<dbReference type="Pfam" id="PF00632">
    <property type="entry name" value="HECT"/>
    <property type="match status" value="1"/>
</dbReference>
<protein>
    <recommendedName>
        <fullName evidence="3">HECT-type E3 ubiquitin transferase</fullName>
        <ecNumber evidence="3">2.3.2.26</ecNumber>
    </recommendedName>
</protein>
<dbReference type="Gene3D" id="2.60.40.10">
    <property type="entry name" value="Immunoglobulins"/>
    <property type="match status" value="1"/>
</dbReference>
<dbReference type="OMA" id="CLFETAM"/>
<dbReference type="SUPFAM" id="SSF81296">
    <property type="entry name" value="E set domains"/>
    <property type="match status" value="1"/>
</dbReference>
<proteinExistence type="predicted"/>
<evidence type="ECO:0000313" key="11">
    <source>
        <dbReference type="Proteomes" id="UP000198287"/>
    </source>
</evidence>
<feature type="active site" description="Glycyl thioester intermediate" evidence="7">
    <location>
        <position position="889"/>
    </location>
</feature>
<feature type="transmembrane region" description="Helical" evidence="8">
    <location>
        <begin position="50"/>
        <end position="71"/>
    </location>
</feature>
<reference evidence="10 11" key="1">
    <citation type="submission" date="2015-12" db="EMBL/GenBank/DDBJ databases">
        <title>The genome of Folsomia candida.</title>
        <authorList>
            <person name="Faddeeva A."/>
            <person name="Derks M.F."/>
            <person name="Anvar Y."/>
            <person name="Smit S."/>
            <person name="Van Straalen N."/>
            <person name="Roelofs D."/>
        </authorList>
    </citation>
    <scope>NUCLEOTIDE SEQUENCE [LARGE SCALE GENOMIC DNA]</scope>
    <source>
        <strain evidence="10 11">VU population</strain>
        <tissue evidence="10">Whole body</tissue>
    </source>
</reference>
<dbReference type="Pfam" id="PF25916">
    <property type="entry name" value="AREL1_PH-like"/>
    <property type="match status" value="1"/>
</dbReference>
<keyword evidence="8" id="KW-1133">Transmembrane helix</keyword>
<dbReference type="GO" id="GO:0006511">
    <property type="term" value="P:ubiquitin-dependent protein catabolic process"/>
    <property type="evidence" value="ECO:0007669"/>
    <property type="project" value="TreeGrafter"/>
</dbReference>
<evidence type="ECO:0000259" key="9">
    <source>
        <dbReference type="PROSITE" id="PS50237"/>
    </source>
</evidence>
<dbReference type="PROSITE" id="PS50237">
    <property type="entry name" value="HECT"/>
    <property type="match status" value="1"/>
</dbReference>
<feature type="repeat" description="Filamin" evidence="6">
    <location>
        <begin position="247"/>
        <end position="282"/>
    </location>
</feature>
<evidence type="ECO:0000256" key="8">
    <source>
        <dbReference type="SAM" id="Phobius"/>
    </source>
</evidence>
<sequence>MSDILGSSRTIIQEQQRTTSSSTANTTITLNNNNVYDTLSYAYHLFNCDLYNYPFLFCTELISEFFNLLYFRRIRAFIFQLCLIFLLFTYFFMILVSGGIFLAIVVIPFVGYKLYKKFAGKCGSHVPNSLFFCCRTRNRNHENYGNFLRKRIVPRVELDFPANLRVGQTISLRVIFPLCRHRTLEIVQHVSQPEPSLQESVYLQEEYNLDRLSIDIVKVSGSVSTHHTSPRVPPIRELLPRPPSASEDTLLVKFLVQEAGFYQINILYEDAHVPGSPFPIPFNAAELDPEKTVALRESPIVLSISGDILSMYISPKDRYGNECNFGDVDPALFHFSLLQLDDGHHPVLVESIVFNFSREIKKILGAPFDEPYEETLEVRLDVEIFLPGVFLASISYNGILIGNGTFDLVTLSPDEHNNLRSLISNNPGARFHEAKLLSSGQDLQKKPRQVYIYVAAKVLTIKEFYLGILPFRLAVFRILPATKVKLLSYNVERRQNILEISDRTQPKIVLEIEPTTSRIVLAMFALFLKQRLGGSESFENKQKFFYEELKSSKDVLRTTTSVLSINRDSILNSTLSETKNFSTKDWCRNFKINFVSEEGSDDGGLRREWLNLLCKEMFDNSADGMFTAMGNSRLVHPNAARDRAKYTLKHYELAGKIVAKCLFETAMGGFYKQMVNARFSRSFLGQVIGFSPHYKYFEQDDPELFMTKVKYLLENDVAPMELTFTEDEYSQSNGKLLKSVELISNGRNIAVINENREEYLNLLAQYRLCTKVKREIEAFVKGLSEIVPDGLLTNFDENELEILMCGRSTFSIDDLKLHHILSGEGTMYDRILPWFWIALTNMTDDERGRVLQFTTGSSLLPHGGFKDLQPTFRITVYDSIGKLPLAHTCFSEICLSVHRNYEEFEKALKIAINEGSEGFAIM</sequence>